<dbReference type="InterPro" id="IPR038084">
    <property type="entry name" value="PduO/GlcC-like_sf"/>
</dbReference>
<evidence type="ECO:0000313" key="2">
    <source>
        <dbReference type="Proteomes" id="UP001596220"/>
    </source>
</evidence>
<dbReference type="Pfam" id="PF03928">
    <property type="entry name" value="HbpS-like"/>
    <property type="match status" value="1"/>
</dbReference>
<dbReference type="EMBL" id="JBHSQO010000069">
    <property type="protein sequence ID" value="MFC6094647.1"/>
    <property type="molecule type" value="Genomic_DNA"/>
</dbReference>
<gene>
    <name evidence="1" type="ORF">ACFP3R_35730</name>
</gene>
<evidence type="ECO:0000313" key="1">
    <source>
        <dbReference type="EMBL" id="MFC6094647.1"/>
    </source>
</evidence>
<dbReference type="InterPro" id="IPR005624">
    <property type="entry name" value="PduO/GlcC-like"/>
</dbReference>
<name>A0ABW1PI81_9PSEU</name>
<accession>A0ABW1PI81</accession>
<dbReference type="SUPFAM" id="SSF143744">
    <property type="entry name" value="GlcG-like"/>
    <property type="match status" value="1"/>
</dbReference>
<keyword evidence="2" id="KW-1185">Reference proteome</keyword>
<protein>
    <submittedName>
        <fullName evidence="1">Heme-binding protein</fullName>
    </submittedName>
</protein>
<dbReference type="RefSeq" id="WP_380643096.1">
    <property type="nucleotide sequence ID" value="NZ_JBHSQO010000069.1"/>
</dbReference>
<dbReference type="PANTHER" id="PTHR34309">
    <property type="entry name" value="SLR1406 PROTEIN"/>
    <property type="match status" value="1"/>
</dbReference>
<organism evidence="1 2">
    <name type="scientific">Saccharothrix lopnurensis</name>
    <dbReference type="NCBI Taxonomy" id="1670621"/>
    <lineage>
        <taxon>Bacteria</taxon>
        <taxon>Bacillati</taxon>
        <taxon>Actinomycetota</taxon>
        <taxon>Actinomycetes</taxon>
        <taxon>Pseudonocardiales</taxon>
        <taxon>Pseudonocardiaceae</taxon>
        <taxon>Saccharothrix</taxon>
    </lineage>
</organism>
<dbReference type="Proteomes" id="UP001596220">
    <property type="component" value="Unassembled WGS sequence"/>
</dbReference>
<reference evidence="2" key="1">
    <citation type="journal article" date="2019" name="Int. J. Syst. Evol. Microbiol.">
        <title>The Global Catalogue of Microorganisms (GCM) 10K type strain sequencing project: providing services to taxonomists for standard genome sequencing and annotation.</title>
        <authorList>
            <consortium name="The Broad Institute Genomics Platform"/>
            <consortium name="The Broad Institute Genome Sequencing Center for Infectious Disease"/>
            <person name="Wu L."/>
            <person name="Ma J."/>
        </authorList>
    </citation>
    <scope>NUCLEOTIDE SEQUENCE [LARGE SCALE GENOMIC DNA]</scope>
    <source>
        <strain evidence="2">CGMCC 4.7246</strain>
    </source>
</reference>
<dbReference type="InterPro" id="IPR052517">
    <property type="entry name" value="GlcG_carb_metab_protein"/>
</dbReference>
<dbReference type="Gene3D" id="3.30.450.150">
    <property type="entry name" value="Haem-degrading domain"/>
    <property type="match status" value="1"/>
</dbReference>
<sequence>MSTVTLSRHDARRVLDAALAHAQELGVSVSISVVDDGGHLKAFERMDGASFFNTSLATSKAITAVGIGMSTEDFMQFVAGIPPLLAGLSAQPNVAILPGGAPITVDGVVVGAIGVAGGKGGEDQPVAQAGLIGLTAAAV</sequence>
<comment type="caution">
    <text evidence="1">The sequence shown here is derived from an EMBL/GenBank/DDBJ whole genome shotgun (WGS) entry which is preliminary data.</text>
</comment>
<dbReference type="PANTHER" id="PTHR34309:SF1">
    <property type="entry name" value="PROTEIN GLCG"/>
    <property type="match status" value="1"/>
</dbReference>
<proteinExistence type="predicted"/>